<dbReference type="PANTHER" id="PTHR12119">
    <property type="entry name" value="UBIQUINOL-CYTOCHROME C REDUCTASE COMPLEX UBIQUINONE-BINDING PROTEIN QP-C"/>
    <property type="match status" value="1"/>
</dbReference>
<dbReference type="VEuPathDB" id="FungiDB:CJJ09_000980"/>
<dbReference type="SUPFAM" id="SSF81508">
    <property type="entry name" value="Ubiquinone-binding protein QP-C of cytochrome bc1 complex (Ubiquinol-cytochrome c reductase)"/>
    <property type="match status" value="1"/>
</dbReference>
<keyword evidence="14" id="KW-1185">Reference proteome</keyword>
<dbReference type="Proteomes" id="UP000230249">
    <property type="component" value="Unassembled WGS sequence"/>
</dbReference>
<evidence type="ECO:0000256" key="9">
    <source>
        <dbReference type="ARBA" id="ARBA00023128"/>
    </source>
</evidence>
<evidence type="ECO:0000256" key="5">
    <source>
        <dbReference type="ARBA" id="ARBA00022692"/>
    </source>
</evidence>
<evidence type="ECO:0000256" key="2">
    <source>
        <dbReference type="ARBA" id="ARBA00007668"/>
    </source>
</evidence>
<name>A0A2H0ZLL8_CANAR</name>
<keyword evidence="7 11" id="KW-0249">Electron transport</keyword>
<dbReference type="VEuPathDB" id="FungiDB:CJI97_003198"/>
<dbReference type="VEuPathDB" id="FungiDB:B9J08_003126"/>
<dbReference type="InterPro" id="IPR036642">
    <property type="entry name" value="Cyt_bc1_su8_sf"/>
</dbReference>
<keyword evidence="10" id="KW-0472">Membrane</keyword>
<dbReference type="GO" id="GO:0005743">
    <property type="term" value="C:mitochondrial inner membrane"/>
    <property type="evidence" value="ECO:0007669"/>
    <property type="project" value="UniProtKB-SubCell"/>
</dbReference>
<dbReference type="VEuPathDB" id="FungiDB:CJI96_0001660"/>
<accession>A0A2H0ZLL8</accession>
<dbReference type="InterPro" id="IPR004205">
    <property type="entry name" value="Cyt_bc1_su8"/>
</dbReference>
<dbReference type="OMA" id="AGIYWYW"/>
<comment type="subcellular location">
    <subcellularLocation>
        <location evidence="1 11">Mitochondrion inner membrane</location>
        <topology evidence="1 11">Single-pass membrane protein</topology>
    </subcellularLocation>
</comment>
<evidence type="ECO:0000313" key="12">
    <source>
        <dbReference type="EMBL" id="KAK8442641.1"/>
    </source>
</evidence>
<dbReference type="GO" id="GO:0008121">
    <property type="term" value="F:quinol-cytochrome-c reductase activity"/>
    <property type="evidence" value="ECO:0007669"/>
    <property type="project" value="EnsemblFungi"/>
</dbReference>
<evidence type="ECO:0000313" key="14">
    <source>
        <dbReference type="Proteomes" id="UP000230249"/>
    </source>
</evidence>
<keyword evidence="4 11" id="KW-0679">Respiratory chain</keyword>
<evidence type="ECO:0000256" key="8">
    <source>
        <dbReference type="ARBA" id="ARBA00022989"/>
    </source>
</evidence>
<keyword evidence="6 11" id="KW-0999">Mitochondrion inner membrane</keyword>
<evidence type="ECO:0000256" key="10">
    <source>
        <dbReference type="ARBA" id="ARBA00023136"/>
    </source>
</evidence>
<evidence type="ECO:0000256" key="6">
    <source>
        <dbReference type="ARBA" id="ARBA00022792"/>
    </source>
</evidence>
<dbReference type="VEuPathDB" id="FungiDB:QG37_05278"/>
<evidence type="ECO:0000256" key="1">
    <source>
        <dbReference type="ARBA" id="ARBA00004434"/>
    </source>
</evidence>
<dbReference type="Pfam" id="PF02939">
    <property type="entry name" value="UcrQ"/>
    <property type="match status" value="1"/>
</dbReference>
<reference evidence="13" key="2">
    <citation type="submission" date="2017-11" db="EMBL/GenBank/DDBJ databases">
        <title>Candida auris genome assembly and annotation.</title>
        <authorList>
            <person name="Munoz J.F."/>
            <person name="Gade L.G."/>
            <person name="Chow N.A."/>
            <person name="Litvintseva A.P."/>
            <person name="Loparev V.N."/>
            <person name="Cuomo C.A."/>
        </authorList>
    </citation>
    <scope>NUCLEOTIDE SEQUENCE</scope>
    <source>
        <strain evidence="13">B8441</strain>
    </source>
</reference>
<organism evidence="13">
    <name type="scientific">Candidozyma auris</name>
    <name type="common">Yeast</name>
    <name type="synonym">Candida auris</name>
    <dbReference type="NCBI Taxonomy" id="498019"/>
    <lineage>
        <taxon>Eukaryota</taxon>
        <taxon>Fungi</taxon>
        <taxon>Dikarya</taxon>
        <taxon>Ascomycota</taxon>
        <taxon>Saccharomycotina</taxon>
        <taxon>Pichiomycetes</taxon>
        <taxon>Metschnikowiaceae</taxon>
        <taxon>Candidozyma</taxon>
    </lineage>
</organism>
<dbReference type="VEuPathDB" id="FungiDB:CJJ07_004717"/>
<dbReference type="PANTHER" id="PTHR12119:SF2">
    <property type="entry name" value="CYTOCHROME B-C1 COMPLEX SUBUNIT 8"/>
    <property type="match status" value="1"/>
</dbReference>
<evidence type="ECO:0000256" key="3">
    <source>
        <dbReference type="ARBA" id="ARBA00022448"/>
    </source>
</evidence>
<reference evidence="12" key="4">
    <citation type="submission" date="2024-03" db="EMBL/GenBank/DDBJ databases">
        <title>Improved genome assembly of Candida auris strain B8441 and annotation of B11205.</title>
        <authorList>
            <person name="Cauldron N.C."/>
            <person name="Shea T."/>
            <person name="Cuomo C.A."/>
        </authorList>
    </citation>
    <scope>NUCLEOTIDE SEQUENCE</scope>
    <source>
        <strain evidence="12">B8441</strain>
    </source>
</reference>
<dbReference type="FunFam" id="1.20.5.210:FF:000001">
    <property type="entry name" value="Cytochrome b-c1 complex subunit 8"/>
    <property type="match status" value="1"/>
</dbReference>
<dbReference type="STRING" id="498019.A0A2H0ZLL8"/>
<sequence length="94" mass="10786">MAGPHPKTYMGWWGSLGSPKQKYVNIYTVSPYATRPLKGALHNSIFNTFRRFKNQVLYVAIPAAIVWTINSKATEYNEYLYTKAGREELEKVNV</sequence>
<comment type="similarity">
    <text evidence="2 11">Belongs to the UQCRQ/QCR8 family.</text>
</comment>
<evidence type="ECO:0000256" key="11">
    <source>
        <dbReference type="RuleBase" id="RU368118"/>
    </source>
</evidence>
<dbReference type="AlphaFoldDB" id="A0A2H0ZLL8"/>
<gene>
    <name evidence="13" type="ORF">B9J08_003126</name>
    <name evidence="12" type="ORF">B9J08_00984</name>
</gene>
<dbReference type="GO" id="GO:0045275">
    <property type="term" value="C:respiratory chain complex III"/>
    <property type="evidence" value="ECO:0007669"/>
    <property type="project" value="UniProtKB-UniRule"/>
</dbReference>
<evidence type="ECO:0000256" key="7">
    <source>
        <dbReference type="ARBA" id="ARBA00022982"/>
    </source>
</evidence>
<dbReference type="OrthoDB" id="6683853at2759"/>
<comment type="caution">
    <text evidence="13">The sequence shown here is derived from an EMBL/GenBank/DDBJ whole genome shotgun (WGS) entry which is preliminary data.</text>
</comment>
<comment type="subunit">
    <text evidence="11">Component of the ubiquinol-cytochrome c oxidoreductase (cytochrome b-c1 complex, complex III, CIII), a multisubunit enzyme composed of 3 respiratory subunits cytochrome b, cytochrome c1 and Rieske protein, 2 core protein subunits, and additional low-molecular weight protein subunits. The complex exists as an obligatory dimer and forms supercomplexes (SCs) in the inner mitochondrial membrane with cytochrome c oxidase (complex IV, CIV).</text>
</comment>
<dbReference type="EMBL" id="PEKT03000001">
    <property type="protein sequence ID" value="KAK8442641.1"/>
    <property type="molecule type" value="Genomic_DNA"/>
</dbReference>
<comment type="function">
    <text evidence="11">Component of the ubiquinol-cytochrome c oxidoreductase, a multisubunit transmembrane complex that is part of the mitochondrial electron transport chain which drives oxidative phosphorylation. The complex plays an important role in the uptake of multiple carbon sources present in different host niches.</text>
</comment>
<dbReference type="EMBL" id="PEKT02000007">
    <property type="protein sequence ID" value="PIS51535.1"/>
    <property type="molecule type" value="Genomic_DNA"/>
</dbReference>
<reference evidence="12 14" key="3">
    <citation type="journal article" date="2018" name="Nat. Commun.">
        <title>Genomic insights into multidrug-resistance, mating and virulence in Candida auris and related emerging species.</title>
        <authorList>
            <person name="Munoz J.F."/>
            <person name="Gade L."/>
            <person name="Chow N.A."/>
            <person name="Loparev V.N."/>
            <person name="Juieng P."/>
            <person name="Berkow E.L."/>
            <person name="Farrer R.A."/>
            <person name="Litvintseva A.P."/>
            <person name="Cuomo C.A."/>
        </authorList>
    </citation>
    <scope>GENOME REANNOTATION</scope>
    <source>
        <strain evidence="12 14">B8441</strain>
    </source>
</reference>
<evidence type="ECO:0000313" key="13">
    <source>
        <dbReference type="EMBL" id="PIS51535.1"/>
    </source>
</evidence>
<evidence type="ECO:0000256" key="4">
    <source>
        <dbReference type="ARBA" id="ARBA00022660"/>
    </source>
</evidence>
<keyword evidence="9 11" id="KW-0496">Mitochondrion</keyword>
<keyword evidence="5" id="KW-0812">Transmembrane</keyword>
<dbReference type="GO" id="GO:0006122">
    <property type="term" value="P:mitochondrial electron transport, ubiquinol to cytochrome c"/>
    <property type="evidence" value="ECO:0007669"/>
    <property type="project" value="UniProtKB-UniRule"/>
</dbReference>
<protein>
    <recommendedName>
        <fullName evidence="11">Cytochrome b-c1 complex subunit 8</fullName>
    </recommendedName>
    <alternativeName>
        <fullName evidence="11">Complex III subunit 8</fullName>
    </alternativeName>
</protein>
<keyword evidence="8" id="KW-1133">Transmembrane helix</keyword>
<dbReference type="Gene3D" id="1.20.5.210">
    <property type="entry name" value="Cytochrome b-c1 complex subunit 8"/>
    <property type="match status" value="1"/>
</dbReference>
<proteinExistence type="inferred from homology"/>
<reference evidence="13 14" key="1">
    <citation type="journal article" date="2017" name="Clin. Infect. Dis.">
        <title>Simultaneous emergence of multidrug-resistant Candida auris on 3 continents confirmed by whole-genome sequencing and epidemiological analyses.</title>
        <authorList>
            <person name="Lockhart S.R."/>
            <person name="Etienne K.A."/>
            <person name="Vallabhaneni S."/>
            <person name="Farooqi J."/>
            <person name="Chowdhary A."/>
            <person name="Govender N.P."/>
            <person name="Colombo A.L."/>
            <person name="Calvo B."/>
            <person name="Cuomo C.A."/>
            <person name="Desjardins C.A."/>
            <person name="Berkow E.L."/>
            <person name="Castanheira M."/>
            <person name="Magobo R.E."/>
            <person name="Jabeen K."/>
            <person name="Asghar R.J."/>
            <person name="Meis J.F."/>
            <person name="Jackson B."/>
            <person name="Chiller T."/>
            <person name="Litvintseva A.P."/>
        </authorList>
    </citation>
    <scope>NUCLEOTIDE SEQUENCE [LARGE SCALE GENOMIC DNA]</scope>
    <source>
        <strain evidence="13 14">B8441</strain>
    </source>
</reference>
<keyword evidence="3 11" id="KW-0813">Transport</keyword>